<proteinExistence type="predicted"/>
<feature type="non-terminal residue" evidence="2">
    <location>
        <position position="172"/>
    </location>
</feature>
<evidence type="ECO:0000256" key="1">
    <source>
        <dbReference type="SAM" id="Phobius"/>
    </source>
</evidence>
<keyword evidence="1" id="KW-0472">Membrane</keyword>
<keyword evidence="1" id="KW-1133">Transmembrane helix</keyword>
<dbReference type="OrthoDB" id="2410184at2759"/>
<dbReference type="Proteomes" id="UP000780801">
    <property type="component" value="Unassembled WGS sequence"/>
</dbReference>
<protein>
    <submittedName>
        <fullName evidence="2">Uncharacterized protein</fullName>
    </submittedName>
</protein>
<reference evidence="2" key="1">
    <citation type="journal article" date="2020" name="Fungal Divers.">
        <title>Resolving the Mortierellaceae phylogeny through synthesis of multi-gene phylogenetics and phylogenomics.</title>
        <authorList>
            <person name="Vandepol N."/>
            <person name="Liber J."/>
            <person name="Desiro A."/>
            <person name="Na H."/>
            <person name="Kennedy M."/>
            <person name="Barry K."/>
            <person name="Grigoriev I.V."/>
            <person name="Miller A.N."/>
            <person name="O'Donnell K."/>
            <person name="Stajich J.E."/>
            <person name="Bonito G."/>
        </authorList>
    </citation>
    <scope>NUCLEOTIDE SEQUENCE</scope>
    <source>
        <strain evidence="2">KOD1015</strain>
    </source>
</reference>
<comment type="caution">
    <text evidence="2">The sequence shown here is derived from an EMBL/GenBank/DDBJ whole genome shotgun (WGS) entry which is preliminary data.</text>
</comment>
<feature type="transmembrane region" description="Helical" evidence="1">
    <location>
        <begin position="150"/>
        <end position="171"/>
    </location>
</feature>
<name>A0A9P6FPS6_9FUNG</name>
<accession>A0A9P6FPS6</accession>
<keyword evidence="1" id="KW-0812">Transmembrane</keyword>
<sequence>ELAVASKLAANDQLHKAVKKQMEFMVDKDVFVALSGIVNTLSPSALRTFTIASTIKSELMIPSLSKKEPAVTRLLSAPLAALCPELESDPYANPYIWGLQGEIWELLAVIGRGDIRTMKQRTALAILLIANHLCVLIGSNQLALPSSEHVYVSLWAFVFGSLFGGQALRAIP</sequence>
<dbReference type="AlphaFoldDB" id="A0A9P6FPS6"/>
<gene>
    <name evidence="2" type="ORF">BGW38_004406</name>
</gene>
<organism evidence="2 3">
    <name type="scientific">Lunasporangiospora selenospora</name>
    <dbReference type="NCBI Taxonomy" id="979761"/>
    <lineage>
        <taxon>Eukaryota</taxon>
        <taxon>Fungi</taxon>
        <taxon>Fungi incertae sedis</taxon>
        <taxon>Mucoromycota</taxon>
        <taxon>Mortierellomycotina</taxon>
        <taxon>Mortierellomycetes</taxon>
        <taxon>Mortierellales</taxon>
        <taxon>Mortierellaceae</taxon>
        <taxon>Lunasporangiospora</taxon>
    </lineage>
</organism>
<evidence type="ECO:0000313" key="3">
    <source>
        <dbReference type="Proteomes" id="UP000780801"/>
    </source>
</evidence>
<dbReference type="EMBL" id="JAABOA010002818">
    <property type="protein sequence ID" value="KAF9579367.1"/>
    <property type="molecule type" value="Genomic_DNA"/>
</dbReference>
<evidence type="ECO:0000313" key="2">
    <source>
        <dbReference type="EMBL" id="KAF9579367.1"/>
    </source>
</evidence>
<feature type="transmembrane region" description="Helical" evidence="1">
    <location>
        <begin position="122"/>
        <end position="144"/>
    </location>
</feature>
<keyword evidence="3" id="KW-1185">Reference proteome</keyword>